<dbReference type="CDD" id="cd00383">
    <property type="entry name" value="trans_reg_C"/>
    <property type="match status" value="1"/>
</dbReference>
<keyword evidence="13" id="KW-1185">Reference proteome</keyword>
<proteinExistence type="predicted"/>
<dbReference type="Gene3D" id="1.10.10.10">
    <property type="entry name" value="Winged helix-like DNA-binding domain superfamily/Winged helix DNA-binding domain"/>
    <property type="match status" value="1"/>
</dbReference>
<dbReference type="SMART" id="SM00448">
    <property type="entry name" value="REC"/>
    <property type="match status" value="1"/>
</dbReference>
<evidence type="ECO:0000256" key="3">
    <source>
        <dbReference type="ARBA" id="ARBA00023012"/>
    </source>
</evidence>
<keyword evidence="3" id="KW-0902">Two-component regulatory system</keyword>
<reference evidence="12 13" key="1">
    <citation type="journal article" date="2020" name="Cell Host Microbe">
        <title>Functional and Genomic Variation between Human-Derived Isolates of Lachnospiraceae Reveals Inter- and Intra-Species Diversity.</title>
        <authorList>
            <person name="Sorbara M.T."/>
            <person name="Littmann E.R."/>
            <person name="Fontana E."/>
            <person name="Moody T.U."/>
            <person name="Kohout C.E."/>
            <person name="Gjonbalaj M."/>
            <person name="Eaton V."/>
            <person name="Seok R."/>
            <person name="Leiner I.M."/>
            <person name="Pamer E.G."/>
        </authorList>
    </citation>
    <scope>NUCLEOTIDE SEQUENCE [LARGE SCALE GENOMIC DNA]</scope>
    <source>
        <strain evidence="12 13">MSK.17.74</strain>
    </source>
</reference>
<comment type="function">
    <text evidence="7">May play the central regulatory role in sporulation. It may be an element of the effector pathway responsible for the activation of sporulation genes in response to nutritional stress. Spo0A may act in concert with spo0H (a sigma factor) to control the expression of some genes that are critical to the sporulation process.</text>
</comment>
<dbReference type="SUPFAM" id="SSF52172">
    <property type="entry name" value="CheY-like"/>
    <property type="match status" value="1"/>
</dbReference>
<feature type="domain" description="OmpR/PhoB-type" evidence="11">
    <location>
        <begin position="125"/>
        <end position="223"/>
    </location>
</feature>
<keyword evidence="5 9" id="KW-0238">DNA-binding</keyword>
<dbReference type="PANTHER" id="PTHR48111:SF22">
    <property type="entry name" value="REGULATOR OF RPOS"/>
    <property type="match status" value="1"/>
</dbReference>
<keyword evidence="6" id="KW-0804">Transcription</keyword>
<keyword evidence="4" id="KW-0805">Transcription regulation</keyword>
<comment type="caution">
    <text evidence="12">The sequence shown here is derived from an EMBL/GenBank/DDBJ whole genome shotgun (WGS) entry which is preliminary data.</text>
</comment>
<dbReference type="Pfam" id="PF00072">
    <property type="entry name" value="Response_reg"/>
    <property type="match status" value="1"/>
</dbReference>
<dbReference type="EMBL" id="JAAITS010000041">
    <property type="protein sequence ID" value="NSG86472.1"/>
    <property type="molecule type" value="Genomic_DNA"/>
</dbReference>
<dbReference type="PROSITE" id="PS50110">
    <property type="entry name" value="RESPONSE_REGULATORY"/>
    <property type="match status" value="1"/>
</dbReference>
<dbReference type="Gene3D" id="3.40.50.2300">
    <property type="match status" value="1"/>
</dbReference>
<evidence type="ECO:0000256" key="2">
    <source>
        <dbReference type="ARBA" id="ARBA00022553"/>
    </source>
</evidence>
<dbReference type="SUPFAM" id="SSF46894">
    <property type="entry name" value="C-terminal effector domain of the bipartite response regulators"/>
    <property type="match status" value="1"/>
</dbReference>
<keyword evidence="2 8" id="KW-0597">Phosphoprotein</keyword>
<evidence type="ECO:0000256" key="5">
    <source>
        <dbReference type="ARBA" id="ARBA00023125"/>
    </source>
</evidence>
<dbReference type="PANTHER" id="PTHR48111">
    <property type="entry name" value="REGULATOR OF RPOS"/>
    <property type="match status" value="1"/>
</dbReference>
<feature type="domain" description="Response regulatory" evidence="10">
    <location>
        <begin position="2"/>
        <end position="116"/>
    </location>
</feature>
<dbReference type="Pfam" id="PF00486">
    <property type="entry name" value="Trans_reg_C"/>
    <property type="match status" value="1"/>
</dbReference>
<evidence type="ECO:0000313" key="12">
    <source>
        <dbReference type="EMBL" id="NSG86472.1"/>
    </source>
</evidence>
<dbReference type="InterPro" id="IPR001789">
    <property type="entry name" value="Sig_transdc_resp-reg_receiver"/>
</dbReference>
<evidence type="ECO:0000259" key="11">
    <source>
        <dbReference type="PROSITE" id="PS51755"/>
    </source>
</evidence>
<evidence type="ECO:0000256" key="4">
    <source>
        <dbReference type="ARBA" id="ARBA00023015"/>
    </source>
</evidence>
<dbReference type="SMART" id="SM00862">
    <property type="entry name" value="Trans_reg_C"/>
    <property type="match status" value="1"/>
</dbReference>
<dbReference type="InterPro" id="IPR036388">
    <property type="entry name" value="WH-like_DNA-bd_sf"/>
</dbReference>
<dbReference type="InterPro" id="IPR039420">
    <property type="entry name" value="WalR-like"/>
</dbReference>
<dbReference type="PROSITE" id="PS51755">
    <property type="entry name" value="OMPR_PHOB"/>
    <property type="match status" value="1"/>
</dbReference>
<dbReference type="RefSeq" id="WP_118579423.1">
    <property type="nucleotide sequence ID" value="NZ_JAAIPU010000020.1"/>
</dbReference>
<feature type="DNA-binding region" description="OmpR/PhoB-type" evidence="9">
    <location>
        <begin position="125"/>
        <end position="223"/>
    </location>
</feature>
<evidence type="ECO:0000256" key="9">
    <source>
        <dbReference type="PROSITE-ProRule" id="PRU01091"/>
    </source>
</evidence>
<evidence type="ECO:0000259" key="10">
    <source>
        <dbReference type="PROSITE" id="PS50110"/>
    </source>
</evidence>
<name>A0ABX2HAG7_9FIRM</name>
<evidence type="ECO:0000256" key="6">
    <source>
        <dbReference type="ARBA" id="ARBA00023163"/>
    </source>
</evidence>
<gene>
    <name evidence="12" type="ORF">G5B17_13895</name>
</gene>
<evidence type="ECO:0000256" key="7">
    <source>
        <dbReference type="ARBA" id="ARBA00024867"/>
    </source>
</evidence>
<evidence type="ECO:0000256" key="8">
    <source>
        <dbReference type="PROSITE-ProRule" id="PRU00169"/>
    </source>
</evidence>
<evidence type="ECO:0000313" key="13">
    <source>
        <dbReference type="Proteomes" id="UP001644719"/>
    </source>
</evidence>
<dbReference type="Proteomes" id="UP001644719">
    <property type="component" value="Unassembled WGS sequence"/>
</dbReference>
<dbReference type="InterPro" id="IPR001867">
    <property type="entry name" value="OmpR/PhoB-type_DNA-bd"/>
</dbReference>
<protein>
    <recommendedName>
        <fullName evidence="1">Stage 0 sporulation protein A homolog</fullName>
    </recommendedName>
</protein>
<dbReference type="InterPro" id="IPR016032">
    <property type="entry name" value="Sig_transdc_resp-reg_C-effctor"/>
</dbReference>
<evidence type="ECO:0000256" key="1">
    <source>
        <dbReference type="ARBA" id="ARBA00018672"/>
    </source>
</evidence>
<dbReference type="InterPro" id="IPR011006">
    <property type="entry name" value="CheY-like_superfamily"/>
</dbReference>
<feature type="modified residue" description="4-aspartylphosphate" evidence="8">
    <location>
        <position position="51"/>
    </location>
</feature>
<dbReference type="GeneID" id="69514293"/>
<accession>A0ABX2HAG7</accession>
<organism evidence="12 13">
    <name type="scientific">Blautia faecis</name>
    <dbReference type="NCBI Taxonomy" id="871665"/>
    <lineage>
        <taxon>Bacteria</taxon>
        <taxon>Bacillati</taxon>
        <taxon>Bacillota</taxon>
        <taxon>Clostridia</taxon>
        <taxon>Lachnospirales</taxon>
        <taxon>Lachnospiraceae</taxon>
        <taxon>Blautia</taxon>
    </lineage>
</organism>
<sequence>MRILIIEDDKDLAQLTKLALEKENFTVDICLDGAEGLYYMQENMYDLVLLDRMLPSMDGTQVLKEARQSNISTPVIFLTALGELQDKVNGLNCGADDYMVKPFAFEELLARIHSIMRRPGKWGDLNLLKLGDIAFDPECGRLTKGAKECTLSGRESALLEVFLRNPGQVLPRNLLLSRVWGMESDVEEGNLDNYIHFLRRRLKSVESTLVLKTIRGIGYQLEVCQ</sequence>